<evidence type="ECO:0000256" key="1">
    <source>
        <dbReference type="SAM" id="MobiDB-lite"/>
    </source>
</evidence>
<feature type="compositionally biased region" description="Low complexity" evidence="1">
    <location>
        <begin position="55"/>
        <end position="74"/>
    </location>
</feature>
<gene>
    <name evidence="2" type="ORF">CDAR_421201</name>
</gene>
<proteinExistence type="predicted"/>
<sequence>MKKTLKEFLPETIKKCIESLLGTVNGCLRTSGGPLPNQVSVGDALVDSVVSSPASEQGVGQGQQEQEGHPSSQQSHVEGVICNTIQTCKRNIYYRFACNYISELHFLSSRLYRGMYPITKFSKDSYNCL</sequence>
<protein>
    <submittedName>
        <fullName evidence="2">Uncharacterized protein</fullName>
    </submittedName>
</protein>
<feature type="region of interest" description="Disordered" evidence="1">
    <location>
        <begin position="51"/>
        <end position="74"/>
    </location>
</feature>
<keyword evidence="3" id="KW-1185">Reference proteome</keyword>
<comment type="caution">
    <text evidence="2">The sequence shown here is derived from an EMBL/GenBank/DDBJ whole genome shotgun (WGS) entry which is preliminary data.</text>
</comment>
<name>A0AAV4WCD9_9ARAC</name>
<organism evidence="2 3">
    <name type="scientific">Caerostris darwini</name>
    <dbReference type="NCBI Taxonomy" id="1538125"/>
    <lineage>
        <taxon>Eukaryota</taxon>
        <taxon>Metazoa</taxon>
        <taxon>Ecdysozoa</taxon>
        <taxon>Arthropoda</taxon>
        <taxon>Chelicerata</taxon>
        <taxon>Arachnida</taxon>
        <taxon>Araneae</taxon>
        <taxon>Araneomorphae</taxon>
        <taxon>Entelegynae</taxon>
        <taxon>Araneoidea</taxon>
        <taxon>Araneidae</taxon>
        <taxon>Caerostris</taxon>
    </lineage>
</organism>
<evidence type="ECO:0000313" key="2">
    <source>
        <dbReference type="EMBL" id="GIY79988.1"/>
    </source>
</evidence>
<dbReference type="EMBL" id="BPLQ01014466">
    <property type="protein sequence ID" value="GIY79988.1"/>
    <property type="molecule type" value="Genomic_DNA"/>
</dbReference>
<dbReference type="AlphaFoldDB" id="A0AAV4WCD9"/>
<accession>A0AAV4WCD9</accession>
<dbReference type="Proteomes" id="UP001054837">
    <property type="component" value="Unassembled WGS sequence"/>
</dbReference>
<reference evidence="2 3" key="1">
    <citation type="submission" date="2021-06" db="EMBL/GenBank/DDBJ databases">
        <title>Caerostris darwini draft genome.</title>
        <authorList>
            <person name="Kono N."/>
            <person name="Arakawa K."/>
        </authorList>
    </citation>
    <scope>NUCLEOTIDE SEQUENCE [LARGE SCALE GENOMIC DNA]</scope>
</reference>
<evidence type="ECO:0000313" key="3">
    <source>
        <dbReference type="Proteomes" id="UP001054837"/>
    </source>
</evidence>